<dbReference type="EMBL" id="JAKLWS010000031">
    <property type="protein sequence ID" value="MCG2590352.1"/>
    <property type="molecule type" value="Genomic_DNA"/>
</dbReference>
<name>A0ABS9KHM1_9BACT</name>
<sequence>MKYLKSIPIYILLIFMTFGWSNELFSQEKSGGFAGSFSRMGFSPRGMAMGNAMTSVVQEGSYSYYNPAFAAIKSDLIQIDAGTALLPFDRRLNMLHSHFQLPPSAGLSLSVLHGSVGKIDGRDLNGYHTENLSTNEFQVISNFGIRFSQSIWAGIGLKYNIARYHPKLPTSSGLGIDAGLLIHPFPKLRLGLNVQDLLASYRFNTSDLYGTDSSNNQEFFPVRMVAGASYQINKIWLISLDIEHRRQSYETLPVHDEQSQSIDRSEKTSVSHFLRTGTSYQLHERFTLRAGAQINELGEGNDLQPAAGFSIHLPYDALSPSIDYSFLREPSGLSTMHVFAIRLNL</sequence>
<dbReference type="RefSeq" id="WP_237855735.1">
    <property type="nucleotide sequence ID" value="NZ_JAKLWS010000031.1"/>
</dbReference>
<reference evidence="1" key="1">
    <citation type="submission" date="2022-01" db="EMBL/GenBank/DDBJ databases">
        <authorList>
            <person name="Wang Y."/>
        </authorList>
    </citation>
    <scope>NUCLEOTIDE SEQUENCE</scope>
    <source>
        <strain evidence="1">WB101</strain>
    </source>
</reference>
<evidence type="ECO:0000313" key="1">
    <source>
        <dbReference type="EMBL" id="MCG2590352.1"/>
    </source>
</evidence>
<reference evidence="1" key="2">
    <citation type="submission" date="2024-05" db="EMBL/GenBank/DDBJ databases">
        <title>Rhodohalobacter halophilus gen. nov., sp. nov., a moderately halophilic member of the family Balneolaceae.</title>
        <authorList>
            <person name="Xia J."/>
        </authorList>
    </citation>
    <scope>NUCLEOTIDE SEQUENCE</scope>
    <source>
        <strain evidence="1">WB101</strain>
    </source>
</reference>
<evidence type="ECO:0000313" key="2">
    <source>
        <dbReference type="Proteomes" id="UP001165366"/>
    </source>
</evidence>
<comment type="caution">
    <text evidence="1">The sequence shown here is derived from an EMBL/GenBank/DDBJ whole genome shotgun (WGS) entry which is preliminary data.</text>
</comment>
<proteinExistence type="predicted"/>
<gene>
    <name evidence="1" type="ORF">L6773_17380</name>
</gene>
<keyword evidence="2" id="KW-1185">Reference proteome</keyword>
<dbReference type="Gene3D" id="2.40.160.60">
    <property type="entry name" value="Outer membrane protein transport protein (OMPP1/FadL/TodX)"/>
    <property type="match status" value="1"/>
</dbReference>
<organism evidence="1 2">
    <name type="scientific">Rhodohalobacter sulfatireducens</name>
    <dbReference type="NCBI Taxonomy" id="2911366"/>
    <lineage>
        <taxon>Bacteria</taxon>
        <taxon>Pseudomonadati</taxon>
        <taxon>Balneolota</taxon>
        <taxon>Balneolia</taxon>
        <taxon>Balneolales</taxon>
        <taxon>Balneolaceae</taxon>
        <taxon>Rhodohalobacter</taxon>
    </lineage>
</organism>
<dbReference type="Proteomes" id="UP001165366">
    <property type="component" value="Unassembled WGS sequence"/>
</dbReference>
<evidence type="ECO:0008006" key="3">
    <source>
        <dbReference type="Google" id="ProtNLM"/>
    </source>
</evidence>
<dbReference type="SUPFAM" id="SSF56935">
    <property type="entry name" value="Porins"/>
    <property type="match status" value="1"/>
</dbReference>
<accession>A0ABS9KHM1</accession>
<protein>
    <recommendedName>
        <fullName evidence="3">PorV/PorQ family protein</fullName>
    </recommendedName>
</protein>